<organism evidence="2 3">
    <name type="scientific">Cuscuta europaea</name>
    <name type="common">European dodder</name>
    <dbReference type="NCBI Taxonomy" id="41803"/>
    <lineage>
        <taxon>Eukaryota</taxon>
        <taxon>Viridiplantae</taxon>
        <taxon>Streptophyta</taxon>
        <taxon>Embryophyta</taxon>
        <taxon>Tracheophyta</taxon>
        <taxon>Spermatophyta</taxon>
        <taxon>Magnoliopsida</taxon>
        <taxon>eudicotyledons</taxon>
        <taxon>Gunneridae</taxon>
        <taxon>Pentapetalae</taxon>
        <taxon>asterids</taxon>
        <taxon>lamiids</taxon>
        <taxon>Solanales</taxon>
        <taxon>Convolvulaceae</taxon>
        <taxon>Cuscuteae</taxon>
        <taxon>Cuscuta</taxon>
        <taxon>Cuscuta subgen. Cuscuta</taxon>
    </lineage>
</organism>
<name>A0A9P1E470_CUSEU</name>
<dbReference type="AlphaFoldDB" id="A0A9P1E470"/>
<evidence type="ECO:0000256" key="1">
    <source>
        <dbReference type="SAM" id="MobiDB-lite"/>
    </source>
</evidence>
<keyword evidence="3" id="KW-1185">Reference proteome</keyword>
<gene>
    <name evidence="2" type="ORF">CEURO_LOCUS6940</name>
</gene>
<accession>A0A9P1E470</accession>
<proteinExistence type="predicted"/>
<feature type="compositionally biased region" description="Basic and acidic residues" evidence="1">
    <location>
        <begin position="44"/>
        <end position="58"/>
    </location>
</feature>
<dbReference type="EMBL" id="CAMAPE010000010">
    <property type="protein sequence ID" value="CAH9078802.1"/>
    <property type="molecule type" value="Genomic_DNA"/>
</dbReference>
<comment type="caution">
    <text evidence="2">The sequence shown here is derived from an EMBL/GenBank/DDBJ whole genome shotgun (WGS) entry which is preliminary data.</text>
</comment>
<dbReference type="Proteomes" id="UP001152484">
    <property type="component" value="Unassembled WGS sequence"/>
</dbReference>
<evidence type="ECO:0000313" key="3">
    <source>
        <dbReference type="Proteomes" id="UP001152484"/>
    </source>
</evidence>
<feature type="region of interest" description="Disordered" evidence="1">
    <location>
        <begin position="1"/>
        <end position="63"/>
    </location>
</feature>
<protein>
    <submittedName>
        <fullName evidence="2">Uncharacterized protein</fullName>
    </submittedName>
</protein>
<sequence>MGINYPTMVLSLRGLNTSSEKTSQKQPKKSPKSQEIQQGSSCENSRKNGKEENLDFPRSEPPSSATAIRLKLAAPVRVHRDVLSVVAPDLTRPPDRRICSKDGQGMHFRSQMGAFAVFSVAARITAHRFFRRHRRSPLPRPLSRLKPVCRCSPPIPGSRCREVAARVLSRSHSHGSGSRYHNSRSHCHARSVVARRPQTHNFLAELKTLFILRLVCHACIPQAELVEVDDLNLSYRDNQGRRGWPRCMWDCGSVDQPGDMRSSARTHQRRSAEGQPWLVSLPSISLKIKQQYEQIHNFNTSRFNMTIINK</sequence>
<reference evidence="2" key="1">
    <citation type="submission" date="2022-07" db="EMBL/GenBank/DDBJ databases">
        <authorList>
            <person name="Macas J."/>
            <person name="Novak P."/>
            <person name="Neumann P."/>
        </authorList>
    </citation>
    <scope>NUCLEOTIDE SEQUENCE</scope>
</reference>
<evidence type="ECO:0000313" key="2">
    <source>
        <dbReference type="EMBL" id="CAH9078802.1"/>
    </source>
</evidence>